<evidence type="ECO:0000256" key="20">
    <source>
        <dbReference type="ARBA" id="ARBA00049902"/>
    </source>
</evidence>
<evidence type="ECO:0000256" key="15">
    <source>
        <dbReference type="ARBA" id="ARBA00033270"/>
    </source>
</evidence>
<comment type="function">
    <text evidence="21">Peptidoglycan polymerase that is essential for cell division.</text>
</comment>
<comment type="similarity">
    <text evidence="16">Belongs to the SEDS family. FtsW subfamily.</text>
</comment>
<feature type="transmembrane region" description="Helical" evidence="22">
    <location>
        <begin position="340"/>
        <end position="361"/>
    </location>
</feature>
<feature type="transmembrane region" description="Helical" evidence="22">
    <location>
        <begin position="103"/>
        <end position="128"/>
    </location>
</feature>
<evidence type="ECO:0000256" key="7">
    <source>
        <dbReference type="ARBA" id="ARBA00022692"/>
    </source>
</evidence>
<keyword evidence="4" id="KW-0132">Cell division</keyword>
<evidence type="ECO:0000256" key="9">
    <source>
        <dbReference type="ARBA" id="ARBA00022984"/>
    </source>
</evidence>
<keyword evidence="8" id="KW-0133">Cell shape</keyword>
<evidence type="ECO:0000256" key="4">
    <source>
        <dbReference type="ARBA" id="ARBA00022618"/>
    </source>
</evidence>
<comment type="catalytic activity">
    <reaction evidence="20">
        <text>[GlcNAc-(1-&gt;4)-Mur2Ac(oyl-L-Ala-gamma-D-Glu-L-Lys-D-Ala-D-Ala)](n)-di-trans,octa-cis-undecaprenyl diphosphate + beta-D-GlcNAc-(1-&gt;4)-Mur2Ac(oyl-L-Ala-gamma-D-Glu-L-Lys-D-Ala-D-Ala)-di-trans,octa-cis-undecaprenyl diphosphate = [GlcNAc-(1-&gt;4)-Mur2Ac(oyl-L-Ala-gamma-D-Glu-L-Lys-D-Ala-D-Ala)](n+1)-di-trans,octa-cis-undecaprenyl diphosphate + di-trans,octa-cis-undecaprenyl diphosphate + H(+)</text>
        <dbReference type="Rhea" id="RHEA:23708"/>
        <dbReference type="Rhea" id="RHEA-COMP:9602"/>
        <dbReference type="Rhea" id="RHEA-COMP:9603"/>
        <dbReference type="ChEBI" id="CHEBI:15378"/>
        <dbReference type="ChEBI" id="CHEBI:58405"/>
        <dbReference type="ChEBI" id="CHEBI:60033"/>
        <dbReference type="ChEBI" id="CHEBI:78435"/>
        <dbReference type="EC" id="2.4.99.28"/>
    </reaction>
</comment>
<evidence type="ECO:0000256" key="8">
    <source>
        <dbReference type="ARBA" id="ARBA00022960"/>
    </source>
</evidence>
<keyword evidence="3" id="KW-1003">Cell membrane</keyword>
<dbReference type="Pfam" id="PF01098">
    <property type="entry name" value="FTSW_RODA_SPOVE"/>
    <property type="match status" value="1"/>
</dbReference>
<evidence type="ECO:0000256" key="17">
    <source>
        <dbReference type="ARBA" id="ARBA00041185"/>
    </source>
</evidence>
<evidence type="ECO:0000256" key="12">
    <source>
        <dbReference type="ARBA" id="ARBA00023306"/>
    </source>
</evidence>
<evidence type="ECO:0000256" key="21">
    <source>
        <dbReference type="ARBA" id="ARBA00049966"/>
    </source>
</evidence>
<feature type="transmembrane region" description="Helical" evidence="22">
    <location>
        <begin position="274"/>
        <end position="295"/>
    </location>
</feature>
<feature type="transmembrane region" description="Helical" evidence="22">
    <location>
        <begin position="307"/>
        <end position="328"/>
    </location>
</feature>
<keyword evidence="5" id="KW-0328">Glycosyltransferase</keyword>
<evidence type="ECO:0000256" key="3">
    <source>
        <dbReference type="ARBA" id="ARBA00022475"/>
    </source>
</evidence>
<dbReference type="Proteomes" id="UP001595988">
    <property type="component" value="Unassembled WGS sequence"/>
</dbReference>
<evidence type="ECO:0000256" key="1">
    <source>
        <dbReference type="ARBA" id="ARBA00004651"/>
    </source>
</evidence>
<dbReference type="EC" id="2.4.99.28" evidence="19"/>
<keyword evidence="7 22" id="KW-0812">Transmembrane</keyword>
<dbReference type="PANTHER" id="PTHR30474">
    <property type="entry name" value="CELL CYCLE PROTEIN"/>
    <property type="match status" value="1"/>
</dbReference>
<dbReference type="InterPro" id="IPR013437">
    <property type="entry name" value="FtsW"/>
</dbReference>
<sequence length="367" mass="39969">MLWAKVKKMDFLLIAAVGILSIFGLLMVYSASFPIGQMYYDSGNYFFVKQLQWLLIGIAFFTLAALINPALYARWSPALVMLSLILLIAVLIPNIGVERNFSQRWIAIGGFLFQPSEVVKISMVIYFASIYAKKQSYINHFVHGVLPPVIILLLVFLFILSQPDLGAAGIILAACGIIVTCSGVKKRHIFLLGSVAAVGTVYFALSSAYRLNRLTSFRQPFEEFSENGYQLANSLLAINSGGLMGNGIGNSTQKLGYLPEAHTDFIMAITIEELGAAGLLIVLACYMIILFRGIFIAKQLSNSFYQLLAIGITFLIMIQAVINLGAISGMLPITGVTLPFVSYGGSSIIIMMVCAGILVNLSAKRES</sequence>
<evidence type="ECO:0000256" key="18">
    <source>
        <dbReference type="ARBA" id="ARBA00041418"/>
    </source>
</evidence>
<evidence type="ECO:0000256" key="22">
    <source>
        <dbReference type="SAM" id="Phobius"/>
    </source>
</evidence>
<keyword evidence="13" id="KW-0961">Cell wall biogenesis/degradation</keyword>
<keyword evidence="11 22" id="KW-0472">Membrane</keyword>
<evidence type="ECO:0000256" key="16">
    <source>
        <dbReference type="ARBA" id="ARBA00038053"/>
    </source>
</evidence>
<dbReference type="PROSITE" id="PS00428">
    <property type="entry name" value="FTSW_RODA_SPOVE"/>
    <property type="match status" value="1"/>
</dbReference>
<keyword evidence="9" id="KW-0573">Peptidoglycan synthesis</keyword>
<feature type="transmembrane region" description="Helical" evidence="22">
    <location>
        <begin position="165"/>
        <end position="182"/>
    </location>
</feature>
<evidence type="ECO:0000256" key="5">
    <source>
        <dbReference type="ARBA" id="ARBA00022676"/>
    </source>
</evidence>
<dbReference type="RefSeq" id="WP_193064756.1">
    <property type="nucleotide sequence ID" value="NZ_JBHSFT010000050.1"/>
</dbReference>
<feature type="transmembrane region" description="Helical" evidence="22">
    <location>
        <begin position="12"/>
        <end position="31"/>
    </location>
</feature>
<evidence type="ECO:0000256" key="14">
    <source>
        <dbReference type="ARBA" id="ARBA00032370"/>
    </source>
</evidence>
<dbReference type="InterPro" id="IPR001182">
    <property type="entry name" value="FtsW/RodA"/>
</dbReference>
<accession>A0ABV9K483</accession>
<feature type="transmembrane region" description="Helical" evidence="22">
    <location>
        <begin position="78"/>
        <end position="97"/>
    </location>
</feature>
<evidence type="ECO:0000256" key="10">
    <source>
        <dbReference type="ARBA" id="ARBA00022989"/>
    </source>
</evidence>
<dbReference type="InterPro" id="IPR018365">
    <property type="entry name" value="Cell_cycle_FtsW-rel_CS"/>
</dbReference>
<evidence type="ECO:0000313" key="23">
    <source>
        <dbReference type="EMBL" id="MFC4664930.1"/>
    </source>
</evidence>
<dbReference type="NCBIfam" id="TIGR02614">
    <property type="entry name" value="ftsW"/>
    <property type="match status" value="1"/>
</dbReference>
<feature type="transmembrane region" description="Helical" evidence="22">
    <location>
        <begin position="189"/>
        <end position="209"/>
    </location>
</feature>
<comment type="caution">
    <text evidence="23">The sequence shown here is derived from an EMBL/GenBank/DDBJ whole genome shotgun (WGS) entry which is preliminary data.</text>
</comment>
<dbReference type="EMBL" id="JBHSFT010000050">
    <property type="protein sequence ID" value="MFC4664930.1"/>
    <property type="molecule type" value="Genomic_DNA"/>
</dbReference>
<evidence type="ECO:0000256" key="2">
    <source>
        <dbReference type="ARBA" id="ARBA00004752"/>
    </source>
</evidence>
<evidence type="ECO:0000256" key="6">
    <source>
        <dbReference type="ARBA" id="ARBA00022679"/>
    </source>
</evidence>
<keyword evidence="24" id="KW-1185">Reference proteome</keyword>
<feature type="transmembrane region" description="Helical" evidence="22">
    <location>
        <begin position="51"/>
        <end position="71"/>
    </location>
</feature>
<keyword evidence="12" id="KW-0131">Cell cycle</keyword>
<feature type="transmembrane region" description="Helical" evidence="22">
    <location>
        <begin position="140"/>
        <end position="159"/>
    </location>
</feature>
<dbReference type="PANTHER" id="PTHR30474:SF2">
    <property type="entry name" value="PEPTIDOGLYCAN GLYCOSYLTRANSFERASE FTSW-RELATED"/>
    <property type="match status" value="1"/>
</dbReference>
<keyword evidence="10 22" id="KW-1133">Transmembrane helix</keyword>
<keyword evidence="6" id="KW-0808">Transferase</keyword>
<organism evidence="23 24">
    <name type="scientific">Oceanobacillus aidingensis</name>
    <dbReference type="NCBI Taxonomy" id="645964"/>
    <lineage>
        <taxon>Bacteria</taxon>
        <taxon>Bacillati</taxon>
        <taxon>Bacillota</taxon>
        <taxon>Bacilli</taxon>
        <taxon>Bacillales</taxon>
        <taxon>Bacillaceae</taxon>
        <taxon>Oceanobacillus</taxon>
    </lineage>
</organism>
<evidence type="ECO:0000256" key="13">
    <source>
        <dbReference type="ARBA" id="ARBA00023316"/>
    </source>
</evidence>
<comment type="pathway">
    <text evidence="2">Cell wall biogenesis; peptidoglycan biosynthesis.</text>
</comment>
<name>A0ABV9K483_9BACI</name>
<evidence type="ECO:0000256" key="19">
    <source>
        <dbReference type="ARBA" id="ARBA00044770"/>
    </source>
</evidence>
<gene>
    <name evidence="23" type="primary">ftsW</name>
    <name evidence="23" type="ORF">ACFO3P_22395</name>
</gene>
<proteinExistence type="inferred from homology"/>
<comment type="subcellular location">
    <subcellularLocation>
        <location evidence="1">Cell membrane</location>
        <topology evidence="1">Multi-pass membrane protein</topology>
    </subcellularLocation>
</comment>
<evidence type="ECO:0000313" key="24">
    <source>
        <dbReference type="Proteomes" id="UP001595988"/>
    </source>
</evidence>
<reference evidence="24" key="1">
    <citation type="journal article" date="2019" name="Int. J. Syst. Evol. Microbiol.">
        <title>The Global Catalogue of Microorganisms (GCM) 10K type strain sequencing project: providing services to taxonomists for standard genome sequencing and annotation.</title>
        <authorList>
            <consortium name="The Broad Institute Genomics Platform"/>
            <consortium name="The Broad Institute Genome Sequencing Center for Infectious Disease"/>
            <person name="Wu L."/>
            <person name="Ma J."/>
        </authorList>
    </citation>
    <scope>NUCLEOTIDE SEQUENCE [LARGE SCALE GENOMIC DNA]</scope>
    <source>
        <strain evidence="24">CCUG 37257</strain>
    </source>
</reference>
<protein>
    <recommendedName>
        <fullName evidence="17">Probable peptidoglycan glycosyltransferase FtsW</fullName>
        <ecNumber evidence="19">2.4.99.28</ecNumber>
    </recommendedName>
    <alternativeName>
        <fullName evidence="18">Cell division protein FtsW</fullName>
    </alternativeName>
    <alternativeName>
        <fullName evidence="15">Cell wall polymerase</fullName>
    </alternativeName>
    <alternativeName>
        <fullName evidence="14">Peptidoglycan polymerase</fullName>
    </alternativeName>
</protein>
<evidence type="ECO:0000256" key="11">
    <source>
        <dbReference type="ARBA" id="ARBA00023136"/>
    </source>
</evidence>